<name>A0A183KSB7_9TREM</name>
<dbReference type="AlphaFoldDB" id="A0A183KSB7"/>
<gene>
    <name evidence="2" type="ORF">SCUD_LOCUS17954</name>
</gene>
<reference evidence="4" key="1">
    <citation type="submission" date="2016-06" db="UniProtKB">
        <authorList>
            <consortium name="WormBaseParasite"/>
        </authorList>
    </citation>
    <scope>IDENTIFICATION</scope>
</reference>
<protein>
    <submittedName>
        <fullName evidence="4">TNF receptor-associated factor 3</fullName>
    </submittedName>
</protein>
<organism evidence="4">
    <name type="scientific">Schistosoma curassoni</name>
    <dbReference type="NCBI Taxonomy" id="6186"/>
    <lineage>
        <taxon>Eukaryota</taxon>
        <taxon>Metazoa</taxon>
        <taxon>Spiralia</taxon>
        <taxon>Lophotrochozoa</taxon>
        <taxon>Platyhelminthes</taxon>
        <taxon>Trematoda</taxon>
        <taxon>Digenea</taxon>
        <taxon>Strigeidida</taxon>
        <taxon>Schistosomatoidea</taxon>
        <taxon>Schistosomatidae</taxon>
        <taxon>Schistosoma</taxon>
    </lineage>
</organism>
<evidence type="ECO:0000313" key="4">
    <source>
        <dbReference type="WBParaSite" id="SCUD_0001795701-mRNA-1"/>
    </source>
</evidence>
<accession>A0A183KSB7</accession>
<keyword evidence="3" id="KW-1185">Reference proteome</keyword>
<evidence type="ECO:0000313" key="2">
    <source>
        <dbReference type="EMBL" id="VDP64592.1"/>
    </source>
</evidence>
<dbReference type="STRING" id="6186.A0A183KSB7"/>
<evidence type="ECO:0000256" key="1">
    <source>
        <dbReference type="SAM" id="Coils"/>
    </source>
</evidence>
<feature type="coiled-coil region" evidence="1">
    <location>
        <begin position="95"/>
        <end position="175"/>
    </location>
</feature>
<proteinExistence type="predicted"/>
<dbReference type="WBParaSite" id="SCUD_0001795701-mRNA-1">
    <property type="protein sequence ID" value="SCUD_0001795701-mRNA-1"/>
    <property type="gene ID" value="SCUD_0001795701"/>
</dbReference>
<sequence>MVAVDQRLSHTPLFSAGFWSPCASLVWGPAKAPDIRLSRNSESISQVNSVASSEPVIIEKKKRSLPTVEEVKDMTEKRDHVPVMNVDFYELPNVVRDVESTVESAKTKLKEFEHVIEKYLDALLIALISKEKNWGFVGKLELKKDMLEEQVEKIVQQALQQLDELHHIIEQHKNSEQAIDSNIIPDSIESYGKLQYDLTGSINKNTSLCRFYSVNLPQVYATEKRLVNNDDVSGLGV</sequence>
<dbReference type="Proteomes" id="UP000279833">
    <property type="component" value="Unassembled WGS sequence"/>
</dbReference>
<evidence type="ECO:0000313" key="3">
    <source>
        <dbReference type="Proteomes" id="UP000279833"/>
    </source>
</evidence>
<dbReference type="EMBL" id="UZAK01040435">
    <property type="protein sequence ID" value="VDP64592.1"/>
    <property type="molecule type" value="Genomic_DNA"/>
</dbReference>
<reference evidence="2 3" key="2">
    <citation type="submission" date="2018-11" db="EMBL/GenBank/DDBJ databases">
        <authorList>
            <consortium name="Pathogen Informatics"/>
        </authorList>
    </citation>
    <scope>NUCLEOTIDE SEQUENCE [LARGE SCALE GENOMIC DNA]</scope>
    <source>
        <strain evidence="2">Dakar</strain>
        <strain evidence="3">Dakar, Senegal</strain>
    </source>
</reference>
<keyword evidence="1" id="KW-0175">Coiled coil</keyword>